<gene>
    <name evidence="1" type="ORF">MM415B02597_0007</name>
</gene>
<proteinExistence type="predicted"/>
<organism evidence="1">
    <name type="scientific">viral metagenome</name>
    <dbReference type="NCBI Taxonomy" id="1070528"/>
    <lineage>
        <taxon>unclassified sequences</taxon>
        <taxon>metagenomes</taxon>
        <taxon>organismal metagenomes</taxon>
    </lineage>
</organism>
<dbReference type="EMBL" id="MT142827">
    <property type="protein sequence ID" value="QJA89166.1"/>
    <property type="molecule type" value="Genomic_DNA"/>
</dbReference>
<name>A0A6M3L3B8_9ZZZZ</name>
<protein>
    <submittedName>
        <fullName evidence="1">Uncharacterized protein</fullName>
    </submittedName>
</protein>
<evidence type="ECO:0000313" key="1">
    <source>
        <dbReference type="EMBL" id="QJA89166.1"/>
    </source>
</evidence>
<sequence>MMLTAKEREATFLSDLTALLAKHYAVLEVTDDGESYGMQCGMCEITMGSEWDDDDNQVSEFTCFRLPNYMDGTDG</sequence>
<accession>A0A6M3L3B8</accession>
<reference evidence="1" key="1">
    <citation type="submission" date="2020-03" db="EMBL/GenBank/DDBJ databases">
        <title>The deep terrestrial virosphere.</title>
        <authorList>
            <person name="Holmfeldt K."/>
            <person name="Nilsson E."/>
            <person name="Simone D."/>
            <person name="Lopez-Fernandez M."/>
            <person name="Wu X."/>
            <person name="de Brujin I."/>
            <person name="Lundin D."/>
            <person name="Andersson A."/>
            <person name="Bertilsson S."/>
            <person name="Dopson M."/>
        </authorList>
    </citation>
    <scope>NUCLEOTIDE SEQUENCE</scope>
    <source>
        <strain evidence="1">MM415B02597</strain>
    </source>
</reference>
<dbReference type="AlphaFoldDB" id="A0A6M3L3B8"/>